<gene>
    <name evidence="1" type="ORF">PHMEG_0006124</name>
</gene>
<dbReference type="AlphaFoldDB" id="A0A225WPX1"/>
<comment type="caution">
    <text evidence="1">The sequence shown here is derived from an EMBL/GenBank/DDBJ whole genome shotgun (WGS) entry which is preliminary data.</text>
</comment>
<keyword evidence="2" id="KW-1185">Reference proteome</keyword>
<dbReference type="SUPFAM" id="SSF50998">
    <property type="entry name" value="Quinoprotein alcohol dehydrogenase-like"/>
    <property type="match status" value="1"/>
</dbReference>
<evidence type="ECO:0000313" key="1">
    <source>
        <dbReference type="EMBL" id="OWZ19604.1"/>
    </source>
</evidence>
<accession>A0A225WPX1</accession>
<dbReference type="InterPro" id="IPR011047">
    <property type="entry name" value="Quinoprotein_ADH-like_sf"/>
</dbReference>
<dbReference type="EMBL" id="NBNE01000422">
    <property type="protein sequence ID" value="OWZ19604.1"/>
    <property type="molecule type" value="Genomic_DNA"/>
</dbReference>
<protein>
    <submittedName>
        <fullName evidence="1">Uncharacterized protein</fullName>
    </submittedName>
</protein>
<evidence type="ECO:0000313" key="2">
    <source>
        <dbReference type="Proteomes" id="UP000198211"/>
    </source>
</evidence>
<dbReference type="Proteomes" id="UP000198211">
    <property type="component" value="Unassembled WGS sequence"/>
</dbReference>
<proteinExistence type="predicted"/>
<dbReference type="InterPro" id="IPR015943">
    <property type="entry name" value="WD40/YVTN_repeat-like_dom_sf"/>
</dbReference>
<dbReference type="OrthoDB" id="266138at2759"/>
<sequence>MVIDKGHSTEYDNAPQECQLLPNKKRETKPSALLDSVLTLPTFDDNSFLKKRKSHPHFPGTHRINQRAKPKPAPAQSFTIKHQEYAVGYPNSTVNAIQVRCDGSAIARWSSGTVAVSVDFETSSDHCGYRVYAAHKDGQLALSFDPTGVGFLNAYPSGKTLLSTTSDGNGLLFDIGTGAILRQWDAHGRLRDGMSQSAEALGDESDGSLLCRLSEHLAVRVSLVRSQRVLHEFTDNVDQDCVNPISLQIYFAGAPGIRHVFVNSANRAEHCSEGACDYALGKVLSKVDTTKPVKAKKPMEHNELLNNIRAAVASL</sequence>
<name>A0A225WPX1_9STRA</name>
<reference evidence="2" key="1">
    <citation type="submission" date="2017-03" db="EMBL/GenBank/DDBJ databases">
        <title>Phytopthora megakarya and P. palmivora, two closely related causual agents of cacao black pod achieved similar genome size and gene model numbers by different mechanisms.</title>
        <authorList>
            <person name="Ali S."/>
            <person name="Shao J."/>
            <person name="Larry D.J."/>
            <person name="Kronmiller B."/>
            <person name="Shen D."/>
            <person name="Strem M.D."/>
            <person name="Melnick R.L."/>
            <person name="Guiltinan M.J."/>
            <person name="Tyler B.M."/>
            <person name="Meinhardt L.W."/>
            <person name="Bailey B.A."/>
        </authorList>
    </citation>
    <scope>NUCLEOTIDE SEQUENCE [LARGE SCALE GENOMIC DNA]</scope>
    <source>
        <strain evidence="2">zdho120</strain>
    </source>
</reference>
<organism evidence="1 2">
    <name type="scientific">Phytophthora megakarya</name>
    <dbReference type="NCBI Taxonomy" id="4795"/>
    <lineage>
        <taxon>Eukaryota</taxon>
        <taxon>Sar</taxon>
        <taxon>Stramenopiles</taxon>
        <taxon>Oomycota</taxon>
        <taxon>Peronosporomycetes</taxon>
        <taxon>Peronosporales</taxon>
        <taxon>Peronosporaceae</taxon>
        <taxon>Phytophthora</taxon>
    </lineage>
</organism>
<dbReference type="Gene3D" id="2.130.10.10">
    <property type="entry name" value="YVTN repeat-like/Quinoprotein amine dehydrogenase"/>
    <property type="match status" value="1"/>
</dbReference>